<gene>
    <name evidence="1" type="ORF">BDY19DRAFT_384937</name>
</gene>
<sequence length="385" mass="42841">MTPVSFDTMLRKSLVFSNNPTEDEHAEWQAPIPGGYWSLFGIFDGHSGWETSAWLRDNLLVAVTGRLADLYNRIKEAQSPSAEPTSVDIEATFKDTFKEVDDHIVYTALNLAMSAASKYEATNILAPAYAGSCALVSFYDSITRRLFVALTGDSRAVLGRRVSDGEGKTLRYDVYELSVDQNAQNAAEEARLHAQHPGEVVVKDGRVLGWGVARAFGDARMKWTVDTQRYLKTTLLGRSVSPKLKTPPYFTAEPEVTCIEIQPGDFLIMASDGLWESLTNEEAVGLTGWWLQSRGQTAEMPIPGIVSPPELPVNFPEEYQDKTSRYRQWNVQKHFVNTDSNASTHLIRNALGGADEDLLAALLTMRSSRSRNFRDDITATVVFFD</sequence>
<keyword evidence="2" id="KW-1185">Reference proteome</keyword>
<reference evidence="1" key="1">
    <citation type="journal article" date="2021" name="Environ. Microbiol.">
        <title>Gene family expansions and transcriptome signatures uncover fungal adaptations to wood decay.</title>
        <authorList>
            <person name="Hage H."/>
            <person name="Miyauchi S."/>
            <person name="Viragh M."/>
            <person name="Drula E."/>
            <person name="Min B."/>
            <person name="Chaduli D."/>
            <person name="Navarro D."/>
            <person name="Favel A."/>
            <person name="Norest M."/>
            <person name="Lesage-Meessen L."/>
            <person name="Balint B."/>
            <person name="Merenyi Z."/>
            <person name="de Eugenio L."/>
            <person name="Morin E."/>
            <person name="Martinez A.T."/>
            <person name="Baldrian P."/>
            <person name="Stursova M."/>
            <person name="Martinez M.J."/>
            <person name="Novotny C."/>
            <person name="Magnuson J.K."/>
            <person name="Spatafora J.W."/>
            <person name="Maurice S."/>
            <person name="Pangilinan J."/>
            <person name="Andreopoulos W."/>
            <person name="LaButti K."/>
            <person name="Hundley H."/>
            <person name="Na H."/>
            <person name="Kuo A."/>
            <person name="Barry K."/>
            <person name="Lipzen A."/>
            <person name="Henrissat B."/>
            <person name="Riley R."/>
            <person name="Ahrendt S."/>
            <person name="Nagy L.G."/>
            <person name="Grigoriev I.V."/>
            <person name="Martin F."/>
            <person name="Rosso M.N."/>
        </authorList>
    </citation>
    <scope>NUCLEOTIDE SEQUENCE</scope>
    <source>
        <strain evidence="1">CBS 384.51</strain>
    </source>
</reference>
<proteinExistence type="predicted"/>
<comment type="caution">
    <text evidence="1">The sequence shown here is derived from an EMBL/GenBank/DDBJ whole genome shotgun (WGS) entry which is preliminary data.</text>
</comment>
<name>A0ACB8TV94_9APHY</name>
<protein>
    <submittedName>
        <fullName evidence="1">Protein serine/threonine phosphatase 2C</fullName>
    </submittedName>
</protein>
<evidence type="ECO:0000313" key="2">
    <source>
        <dbReference type="Proteomes" id="UP001055072"/>
    </source>
</evidence>
<dbReference type="EMBL" id="MU274927">
    <property type="protein sequence ID" value="KAI0085905.1"/>
    <property type="molecule type" value="Genomic_DNA"/>
</dbReference>
<dbReference type="Proteomes" id="UP001055072">
    <property type="component" value="Unassembled WGS sequence"/>
</dbReference>
<accession>A0ACB8TV94</accession>
<evidence type="ECO:0000313" key="1">
    <source>
        <dbReference type="EMBL" id="KAI0085905.1"/>
    </source>
</evidence>
<organism evidence="1 2">
    <name type="scientific">Irpex rosettiformis</name>
    <dbReference type="NCBI Taxonomy" id="378272"/>
    <lineage>
        <taxon>Eukaryota</taxon>
        <taxon>Fungi</taxon>
        <taxon>Dikarya</taxon>
        <taxon>Basidiomycota</taxon>
        <taxon>Agaricomycotina</taxon>
        <taxon>Agaricomycetes</taxon>
        <taxon>Polyporales</taxon>
        <taxon>Irpicaceae</taxon>
        <taxon>Irpex</taxon>
    </lineage>
</organism>